<dbReference type="PANTHER" id="PTHR43682:SF1">
    <property type="entry name" value="LACTATE UTILIZATION PROTEIN C"/>
    <property type="match status" value="1"/>
</dbReference>
<proteinExistence type="predicted"/>
<dbReference type="SUPFAM" id="SSF100950">
    <property type="entry name" value="NagB/RpiA/CoA transferase-like"/>
    <property type="match status" value="1"/>
</dbReference>
<name>A0A7C4RT11_9BACT</name>
<organism evidence="2">
    <name type="scientific">Desulfatirhabdium butyrativorans</name>
    <dbReference type="NCBI Taxonomy" id="340467"/>
    <lineage>
        <taxon>Bacteria</taxon>
        <taxon>Pseudomonadati</taxon>
        <taxon>Thermodesulfobacteriota</taxon>
        <taxon>Desulfobacteria</taxon>
        <taxon>Desulfobacterales</taxon>
        <taxon>Desulfatirhabdiaceae</taxon>
        <taxon>Desulfatirhabdium</taxon>
    </lineage>
</organism>
<gene>
    <name evidence="2" type="ORF">ENS29_10850</name>
</gene>
<protein>
    <submittedName>
        <fullName evidence="2">Lactate utilization protein</fullName>
    </submittedName>
</protein>
<dbReference type="Pfam" id="PF02589">
    <property type="entry name" value="LUD_dom"/>
    <property type="match status" value="1"/>
</dbReference>
<dbReference type="Gene3D" id="3.40.50.10420">
    <property type="entry name" value="NagB/RpiA/CoA transferase-like"/>
    <property type="match status" value="1"/>
</dbReference>
<dbReference type="InterPro" id="IPR037171">
    <property type="entry name" value="NagB/RpiA_transferase-like"/>
</dbReference>
<reference evidence="2" key="1">
    <citation type="journal article" date="2020" name="mSystems">
        <title>Genome- and Community-Level Interaction Insights into Carbon Utilization and Element Cycling Functions of Hydrothermarchaeota in Hydrothermal Sediment.</title>
        <authorList>
            <person name="Zhou Z."/>
            <person name="Liu Y."/>
            <person name="Xu W."/>
            <person name="Pan J."/>
            <person name="Luo Z.H."/>
            <person name="Li M."/>
        </authorList>
    </citation>
    <scope>NUCLEOTIDE SEQUENCE [LARGE SCALE GENOMIC DNA]</scope>
    <source>
        <strain evidence="2">SpSt-477</strain>
    </source>
</reference>
<feature type="domain" description="LUD" evidence="1">
    <location>
        <begin position="9"/>
        <end position="180"/>
    </location>
</feature>
<dbReference type="EMBL" id="DSUH01000248">
    <property type="protein sequence ID" value="HGU33339.1"/>
    <property type="molecule type" value="Genomic_DNA"/>
</dbReference>
<dbReference type="PANTHER" id="PTHR43682">
    <property type="entry name" value="LACTATE UTILIZATION PROTEIN C"/>
    <property type="match status" value="1"/>
</dbReference>
<evidence type="ECO:0000313" key="2">
    <source>
        <dbReference type="EMBL" id="HGU33339.1"/>
    </source>
</evidence>
<accession>A0A7C4RT11</accession>
<dbReference type="InterPro" id="IPR024185">
    <property type="entry name" value="FTHF_cligase-like_sf"/>
</dbReference>
<dbReference type="InterPro" id="IPR003741">
    <property type="entry name" value="LUD_dom"/>
</dbReference>
<dbReference type="AlphaFoldDB" id="A0A7C4RT11"/>
<evidence type="ECO:0000259" key="1">
    <source>
        <dbReference type="Pfam" id="PF02589"/>
    </source>
</evidence>
<sequence>MCSEDRIALMMERAKLVQAEVSRISGLDAAFDYVIERMRERDYKTLAAPNVDPADAFRLEDRCRKAGIEWVASPLRNRMRNIQAALTMADGAIAETGSMIQISDDEDVRIATMLSELHIVCVRASEIHQDSFAVAHMLRDRMAAGPGYISFITGASRTADIERVLAIGVHGPLELHILILEEARS</sequence>
<comment type="caution">
    <text evidence="2">The sequence shown here is derived from an EMBL/GenBank/DDBJ whole genome shotgun (WGS) entry which is preliminary data.</text>
</comment>